<dbReference type="PRINTS" id="PR01217">
    <property type="entry name" value="PRICHEXTENSN"/>
</dbReference>
<keyword evidence="5" id="KW-0722">Serine protease inhibitor</keyword>
<feature type="region of interest" description="Disordered" evidence="7">
    <location>
        <begin position="1"/>
        <end position="58"/>
    </location>
</feature>
<evidence type="ECO:0000313" key="9">
    <source>
        <dbReference type="EMBL" id="GAA3034321.1"/>
    </source>
</evidence>
<evidence type="ECO:0000256" key="2">
    <source>
        <dbReference type="ARBA" id="ARBA00010472"/>
    </source>
</evidence>
<feature type="domain" description="Subtilisin inhibitor" evidence="8">
    <location>
        <begin position="74"/>
        <end position="150"/>
    </location>
</feature>
<keyword evidence="10" id="KW-1185">Reference proteome</keyword>
<comment type="subcellular location">
    <subcellularLocation>
        <location evidence="1">Secreted</location>
    </subcellularLocation>
</comment>
<reference evidence="10" key="1">
    <citation type="journal article" date="2019" name="Int. J. Syst. Evol. Microbiol.">
        <title>The Global Catalogue of Microorganisms (GCM) 10K type strain sequencing project: providing services to taxonomists for standard genome sequencing and annotation.</title>
        <authorList>
            <consortium name="The Broad Institute Genomics Platform"/>
            <consortium name="The Broad Institute Genome Sequencing Center for Infectious Disease"/>
            <person name="Wu L."/>
            <person name="Ma J."/>
        </authorList>
    </citation>
    <scope>NUCLEOTIDE SEQUENCE [LARGE SCALE GENOMIC DNA]</scope>
    <source>
        <strain evidence="10">JCM 3106</strain>
    </source>
</reference>
<evidence type="ECO:0000256" key="7">
    <source>
        <dbReference type="SAM" id="MobiDB-lite"/>
    </source>
</evidence>
<comment type="similarity">
    <text evidence="2">Belongs to the protease inhibitor I16 (SSI) family.</text>
</comment>
<comment type="caution">
    <text evidence="9">The sequence shown here is derived from an EMBL/GenBank/DDBJ whole genome shotgun (WGS) entry which is preliminary data.</text>
</comment>
<dbReference type="InterPro" id="IPR023549">
    <property type="entry name" value="Subtilisin_inhibitor"/>
</dbReference>
<keyword evidence="4" id="KW-0646">Protease inhibitor</keyword>
<evidence type="ECO:0000256" key="3">
    <source>
        <dbReference type="ARBA" id="ARBA00022525"/>
    </source>
</evidence>
<accession>A0ABP6L803</accession>
<dbReference type="Proteomes" id="UP001499930">
    <property type="component" value="Unassembled WGS sequence"/>
</dbReference>
<name>A0ABP6L803_9ACTN</name>
<feature type="compositionally biased region" description="Pro residues" evidence="7">
    <location>
        <begin position="1"/>
        <end position="55"/>
    </location>
</feature>
<evidence type="ECO:0000256" key="6">
    <source>
        <dbReference type="ARBA" id="ARBA00023157"/>
    </source>
</evidence>
<dbReference type="Pfam" id="PF00720">
    <property type="entry name" value="SSI"/>
    <property type="match status" value="1"/>
</dbReference>
<evidence type="ECO:0000256" key="4">
    <source>
        <dbReference type="ARBA" id="ARBA00022690"/>
    </source>
</evidence>
<dbReference type="SUPFAM" id="SSF55399">
    <property type="entry name" value="Subtilisin inhibitor"/>
    <property type="match status" value="1"/>
</dbReference>
<evidence type="ECO:0000256" key="1">
    <source>
        <dbReference type="ARBA" id="ARBA00004613"/>
    </source>
</evidence>
<dbReference type="EMBL" id="BAAAWD010000022">
    <property type="protein sequence ID" value="GAA3034321.1"/>
    <property type="molecule type" value="Genomic_DNA"/>
</dbReference>
<evidence type="ECO:0000256" key="5">
    <source>
        <dbReference type="ARBA" id="ARBA00022900"/>
    </source>
</evidence>
<dbReference type="RefSeq" id="WP_413224482.1">
    <property type="nucleotide sequence ID" value="NZ_JBLAUZ010000019.1"/>
</dbReference>
<keyword evidence="3" id="KW-0964">Secreted</keyword>
<dbReference type="Gene3D" id="3.30.350.10">
    <property type="entry name" value="Subtilisin inhibitor-like"/>
    <property type="match status" value="1"/>
</dbReference>
<protein>
    <recommendedName>
        <fullName evidence="8">Subtilisin inhibitor domain-containing protein</fullName>
    </recommendedName>
</protein>
<gene>
    <name evidence="9" type="ORF">GCM10017559_72300</name>
</gene>
<sequence length="164" mass="18054">MQPTPPTSGPPPWPPRPNPGPPWGQPPPPRPRPPWPPWPPRPDPWPPRPVPPIVIPPDGGRPVVGPYRRELALTVTETGRTRRARLGCAPIYGTHPRAADACGVLSRAQGDPALIRLPWRGCPQYYDAVTATATGLWNGRQIRYSRTFSNRCELYAATGPVFAF</sequence>
<dbReference type="InterPro" id="IPR036819">
    <property type="entry name" value="Subtilisin_inhibitor-like_sf"/>
</dbReference>
<evidence type="ECO:0000259" key="8">
    <source>
        <dbReference type="Pfam" id="PF00720"/>
    </source>
</evidence>
<organism evidence="9 10">
    <name type="scientific">Streptosporangium longisporum</name>
    <dbReference type="NCBI Taxonomy" id="46187"/>
    <lineage>
        <taxon>Bacteria</taxon>
        <taxon>Bacillati</taxon>
        <taxon>Actinomycetota</taxon>
        <taxon>Actinomycetes</taxon>
        <taxon>Streptosporangiales</taxon>
        <taxon>Streptosporangiaceae</taxon>
        <taxon>Streptosporangium</taxon>
    </lineage>
</organism>
<evidence type="ECO:0000313" key="10">
    <source>
        <dbReference type="Proteomes" id="UP001499930"/>
    </source>
</evidence>
<keyword evidence="6" id="KW-1015">Disulfide bond</keyword>
<proteinExistence type="inferred from homology"/>